<evidence type="ECO:0000313" key="6">
    <source>
        <dbReference type="Proteomes" id="UP000176445"/>
    </source>
</evidence>
<dbReference type="PANTHER" id="PTHR38340:SF1">
    <property type="entry name" value="S-LAYER PROTEIN"/>
    <property type="match status" value="1"/>
</dbReference>
<organism evidence="5 6">
    <name type="scientific">Candidatus Kaiserbacteria bacterium RIFCSPHIGHO2_01_FULL_54_36b</name>
    <dbReference type="NCBI Taxonomy" id="1798483"/>
    <lineage>
        <taxon>Bacteria</taxon>
        <taxon>Candidatus Kaiseribacteriota</taxon>
    </lineage>
</organism>
<feature type="compositionally biased region" description="Low complexity" evidence="3">
    <location>
        <begin position="526"/>
        <end position="536"/>
    </location>
</feature>
<feature type="signal peptide" evidence="4">
    <location>
        <begin position="1"/>
        <end position="29"/>
    </location>
</feature>
<dbReference type="Pfam" id="PF00353">
    <property type="entry name" value="HemolysinCabind"/>
    <property type="match status" value="3"/>
</dbReference>
<comment type="caution">
    <text evidence="5">The sequence shown here is derived from an EMBL/GenBank/DDBJ whole genome shotgun (WGS) entry which is preliminary data.</text>
</comment>
<evidence type="ECO:0000256" key="4">
    <source>
        <dbReference type="SAM" id="SignalP"/>
    </source>
</evidence>
<dbReference type="SUPFAM" id="SSF51120">
    <property type="entry name" value="beta-Roll"/>
    <property type="match status" value="1"/>
</dbReference>
<dbReference type="GO" id="GO:0005509">
    <property type="term" value="F:calcium ion binding"/>
    <property type="evidence" value="ECO:0007669"/>
    <property type="project" value="InterPro"/>
</dbReference>
<keyword evidence="4" id="KW-0732">Signal</keyword>
<feature type="region of interest" description="Disordered" evidence="3">
    <location>
        <begin position="526"/>
        <end position="545"/>
    </location>
</feature>
<accession>A0A1F6CQI3</accession>
<proteinExistence type="predicted"/>
<name>A0A1F6CQI3_9BACT</name>
<dbReference type="AlphaFoldDB" id="A0A1F6CQI3"/>
<evidence type="ECO:0000313" key="5">
    <source>
        <dbReference type="EMBL" id="OGG51404.1"/>
    </source>
</evidence>
<dbReference type="PANTHER" id="PTHR38340">
    <property type="entry name" value="S-LAYER PROTEIN"/>
    <property type="match status" value="1"/>
</dbReference>
<keyword evidence="2" id="KW-0964">Secreted</keyword>
<gene>
    <name evidence="5" type="ORF">A2704_03485</name>
</gene>
<dbReference type="GO" id="GO:0005576">
    <property type="term" value="C:extracellular region"/>
    <property type="evidence" value="ECO:0007669"/>
    <property type="project" value="UniProtKB-SubCell"/>
</dbReference>
<evidence type="ECO:0000256" key="3">
    <source>
        <dbReference type="SAM" id="MobiDB-lite"/>
    </source>
</evidence>
<dbReference type="Gene3D" id="2.150.10.10">
    <property type="entry name" value="Serralysin-like metalloprotease, C-terminal"/>
    <property type="match status" value="2"/>
</dbReference>
<reference evidence="5 6" key="1">
    <citation type="journal article" date="2016" name="Nat. Commun.">
        <title>Thousands of microbial genomes shed light on interconnected biogeochemical processes in an aquifer system.</title>
        <authorList>
            <person name="Anantharaman K."/>
            <person name="Brown C.T."/>
            <person name="Hug L.A."/>
            <person name="Sharon I."/>
            <person name="Castelle C.J."/>
            <person name="Probst A.J."/>
            <person name="Thomas B.C."/>
            <person name="Singh A."/>
            <person name="Wilkins M.J."/>
            <person name="Karaoz U."/>
            <person name="Brodie E.L."/>
            <person name="Williams K.H."/>
            <person name="Hubbard S.S."/>
            <person name="Banfield J.F."/>
        </authorList>
    </citation>
    <scope>NUCLEOTIDE SEQUENCE [LARGE SCALE GENOMIC DNA]</scope>
</reference>
<dbReference type="Proteomes" id="UP000176445">
    <property type="component" value="Unassembled WGS sequence"/>
</dbReference>
<dbReference type="EMBL" id="MFKW01000029">
    <property type="protein sequence ID" value="OGG51404.1"/>
    <property type="molecule type" value="Genomic_DNA"/>
</dbReference>
<dbReference type="InterPro" id="IPR011049">
    <property type="entry name" value="Serralysin-like_metalloprot_C"/>
</dbReference>
<evidence type="ECO:0000256" key="2">
    <source>
        <dbReference type="ARBA" id="ARBA00022525"/>
    </source>
</evidence>
<dbReference type="InterPro" id="IPR001343">
    <property type="entry name" value="Hemolysn_Ca-bd"/>
</dbReference>
<dbReference type="InterPro" id="IPR050557">
    <property type="entry name" value="RTX_toxin/Mannuronan_C5-epim"/>
</dbReference>
<sequence length="608" mass="61935">MHTQSVFKTSLISVLLVAAGLVIFSYAFADSAAVDFESPPYTLGDINGQDGWIKTGAYDHEVSSSFGVLGFGAQSLRVSNAMTSGAFDQTFAKPLADAAGEADSTDGAFSRGTLQNHFEAEFDIRAMQLSQQVGLQVDVSPDRGDGSRMSFLRFNDLADGIHVIFFDVTNPGPVGTVSSFDSTDIATLSRAITYRVKFEMDFIDGPGNDVVKIYIDGVLVHTGTSWEDYYRYDPEAAAEQSPRIVKTLLFHTRNTAAPDTLGLGYLFDNVSLNTSTISPPPDVTVTIVKYMSGVHATAGNANSASFPMASSWDATNIGAGSGTFSLAPATYEAQTSSMTSGADYATNEDTSTSVVGADCASSQEFHLLGYTTGDSLAAAAAGSISSTSPAFTGITTDKWVIVWNEPCPTGPPPAPAPPENACSLSSVPGYTVQTGTSASETVTLAPNTMFRGNGGNDTITGPDGNYIICTGSGSDTITLGHGDSTIDAGAGNNIITTGDGSGYITTGSGSDTLTTGTGAHTISAGSGSNTITTGSGDQNITSGSGPDTVTTAGGNDTILAGSGSNIIQAGAGDDTVTTGSGSDSIDGGADTDTCSAGAGNNTVVNCSP</sequence>
<evidence type="ECO:0000256" key="1">
    <source>
        <dbReference type="ARBA" id="ARBA00004613"/>
    </source>
</evidence>
<protein>
    <submittedName>
        <fullName evidence="5">Uncharacterized protein</fullName>
    </submittedName>
</protein>
<comment type="subcellular location">
    <subcellularLocation>
        <location evidence="1">Secreted</location>
    </subcellularLocation>
</comment>
<feature type="chain" id="PRO_5009523542" evidence="4">
    <location>
        <begin position="30"/>
        <end position="608"/>
    </location>
</feature>